<feature type="region of interest" description="Disordered" evidence="1">
    <location>
        <begin position="683"/>
        <end position="713"/>
    </location>
</feature>
<dbReference type="InterPro" id="IPR001810">
    <property type="entry name" value="F-box_dom"/>
</dbReference>
<evidence type="ECO:0000313" key="4">
    <source>
        <dbReference type="Proteomes" id="UP000094526"/>
    </source>
</evidence>
<evidence type="ECO:0000256" key="1">
    <source>
        <dbReference type="SAM" id="MobiDB-lite"/>
    </source>
</evidence>
<feature type="compositionally biased region" description="Polar residues" evidence="1">
    <location>
        <begin position="360"/>
        <end position="371"/>
    </location>
</feature>
<feature type="region of interest" description="Disordered" evidence="1">
    <location>
        <begin position="835"/>
        <end position="1056"/>
    </location>
</feature>
<feature type="compositionally biased region" description="Basic and acidic residues" evidence="1">
    <location>
        <begin position="560"/>
        <end position="570"/>
    </location>
</feature>
<dbReference type="SUPFAM" id="SSF81383">
    <property type="entry name" value="F-box domain"/>
    <property type="match status" value="1"/>
</dbReference>
<proteinExistence type="predicted"/>
<dbReference type="PROSITE" id="PS50181">
    <property type="entry name" value="FBOX"/>
    <property type="match status" value="1"/>
</dbReference>
<feature type="compositionally biased region" description="Polar residues" evidence="1">
    <location>
        <begin position="913"/>
        <end position="948"/>
    </location>
</feature>
<feature type="compositionally biased region" description="Basic and acidic residues" evidence="1">
    <location>
        <begin position="969"/>
        <end position="979"/>
    </location>
</feature>
<dbReference type="Proteomes" id="UP000094526">
    <property type="component" value="Unassembled WGS sequence"/>
</dbReference>
<feature type="domain" description="F-box" evidence="2">
    <location>
        <begin position="13"/>
        <end position="61"/>
    </location>
</feature>
<reference evidence="4" key="1">
    <citation type="submission" date="2015-07" db="EMBL/GenBank/DDBJ databases">
        <authorList>
            <person name="Teixeira M.M."/>
            <person name="Souza R.C."/>
            <person name="Almeida L.G."/>
            <person name="Vicente V.A."/>
            <person name="de Hoog S."/>
            <person name="Bocca A.L."/>
            <person name="de Almeida S.R."/>
            <person name="Vasconcelos A.T."/>
            <person name="Felipe M.S."/>
        </authorList>
    </citation>
    <scope>NUCLEOTIDE SEQUENCE [LARGE SCALE GENOMIC DNA]</scope>
    <source>
        <strain evidence="4">KSF</strain>
    </source>
</reference>
<feature type="compositionally biased region" description="Polar residues" evidence="1">
    <location>
        <begin position="1031"/>
        <end position="1040"/>
    </location>
</feature>
<protein>
    <recommendedName>
        <fullName evidence="2">F-box domain-containing protein</fullName>
    </recommendedName>
</protein>
<name>A0A1C1CT85_9EURO</name>
<accession>A0A1C1CT85</accession>
<dbReference type="OrthoDB" id="6058203at2759"/>
<evidence type="ECO:0000259" key="2">
    <source>
        <dbReference type="PROSITE" id="PS50181"/>
    </source>
</evidence>
<feature type="region of interest" description="Disordered" evidence="1">
    <location>
        <begin position="329"/>
        <end position="374"/>
    </location>
</feature>
<feature type="compositionally biased region" description="Polar residues" evidence="1">
    <location>
        <begin position="876"/>
        <end position="887"/>
    </location>
</feature>
<feature type="compositionally biased region" description="Basic and acidic residues" evidence="1">
    <location>
        <begin position="999"/>
        <end position="1011"/>
    </location>
</feature>
<keyword evidence="4" id="KW-1185">Reference proteome</keyword>
<feature type="compositionally biased region" description="Acidic residues" evidence="1">
    <location>
        <begin position="683"/>
        <end position="692"/>
    </location>
</feature>
<dbReference type="VEuPathDB" id="FungiDB:CLCR_07945"/>
<feature type="region of interest" description="Disordered" evidence="1">
    <location>
        <begin position="555"/>
        <end position="576"/>
    </location>
</feature>
<dbReference type="InterPro" id="IPR036047">
    <property type="entry name" value="F-box-like_dom_sf"/>
</dbReference>
<feature type="compositionally biased region" description="Basic residues" evidence="1">
    <location>
        <begin position="1041"/>
        <end position="1054"/>
    </location>
</feature>
<dbReference type="STRING" id="86049.A0A1C1CT85"/>
<feature type="compositionally biased region" description="Acidic residues" evidence="1">
    <location>
        <begin position="841"/>
        <end position="851"/>
    </location>
</feature>
<dbReference type="VEuPathDB" id="FungiDB:G647_06389"/>
<dbReference type="AlphaFoldDB" id="A0A1C1CT85"/>
<gene>
    <name evidence="3" type="ORF">CLCR_07945</name>
</gene>
<sequence length="1095" mass="120802">MLDNPPASPSTEPATLGSFPSEVLQHIFYFTTPTTFFQLIQVNRKFFGVASESRELILHHLRHVPGRKAGLDSQSISTSDLFLIFRQRAAANLYGANFTADCRNLEPSPRSHVIFDPRASCLTSDGDSCVVFRNSLRIKLNLHSNPLYGATIEGPYADGRARIIQAVQKTYHVSVLYAWEPPEKDPVEDISHPAPDIPSKQYADWHGGAYDHRDGLRYRATRATPMTPPLSAPRVRYHLLHYDLYRSDKPLFFHIPTHKSLSGLHLVPVHLAVHNRVQCAILWDLPDTIRPTSNATVCLYRGEHLPLNEPGNYNVWVIYPFDHPAPNHRPGIKVGNREITRDDSDSEDGTQDRRDRDLYTYTQNHQPSNDGGRTCDNEVDLRFLHYPLKPRSISFFKDGRLLSLYAPGSTTPFTTLLANDPIRARLYLSYISPWGPSAEGTQWPRTICRRVSKMNHAWIHGHHFTLSTAFFSKHDQGVRSGPILHDLDELNLRVESECVTNMLCLGSARIPSSNIPAAQGGLAGSGPEVLTIVQIRLRKHVNDCFHIEYSDNLPVGLPRPPREPRSRRNATEPNPVQGLDISVLSATDLTADDGAGENEVVEHSEHEVEIHSDSDVDMDHGAADGTDVRVVARLWGWNAQAKSLTGSETVKVSPMGERIAIAQWDKVLIYALNPEALCEEVWDDGNGGEDIDSDNRSHSSSHNEPSHDNDVIEDDEGSVANISESVYVNEGLGVDGDGDLGIAREIPADPILHPQSADVPFSLLSANSLPLPAPASVTSNKSTTAGNSGHYYPHIQDENLGGSIALLRPIVLKMDSGAVVRKMCWGMGRWRHIAEDHGDSNDEENEVEEPGPGECGGNPTDEVTGHAKDKDRQAGGLQNTSSETSHPPDSPTADGEGGPASIDLETGAPQDQPRVSSPSTPNLPINGSSNEHCANPNNQIPQSATEQAVSAPFSDMQPDGQIQHINRASGHDTDPDRPILTDSTLDDTDQYTAQDTDQDTERQGATPKDEAAQEESTDVTIPYPPVGTGSPADSTSPTQQQRRHRTRNRKPRYRRSAENELVVMTDRGIQIWDLSCWGRGLRLRDELLSSDGFWQ</sequence>
<comment type="caution">
    <text evidence="3">The sequence shown here is derived from an EMBL/GenBank/DDBJ whole genome shotgun (WGS) entry which is preliminary data.</text>
</comment>
<dbReference type="EMBL" id="LGRB01000009">
    <property type="protein sequence ID" value="OCT51710.1"/>
    <property type="molecule type" value="Genomic_DNA"/>
</dbReference>
<feature type="compositionally biased region" description="Basic and acidic residues" evidence="1">
    <location>
        <begin position="863"/>
        <end position="873"/>
    </location>
</feature>
<evidence type="ECO:0000313" key="3">
    <source>
        <dbReference type="EMBL" id="OCT51710.1"/>
    </source>
</evidence>
<organism evidence="3 4">
    <name type="scientific">Cladophialophora carrionii</name>
    <dbReference type="NCBI Taxonomy" id="86049"/>
    <lineage>
        <taxon>Eukaryota</taxon>
        <taxon>Fungi</taxon>
        <taxon>Dikarya</taxon>
        <taxon>Ascomycota</taxon>
        <taxon>Pezizomycotina</taxon>
        <taxon>Eurotiomycetes</taxon>
        <taxon>Chaetothyriomycetidae</taxon>
        <taxon>Chaetothyriales</taxon>
        <taxon>Herpotrichiellaceae</taxon>
        <taxon>Cladophialophora</taxon>
    </lineage>
</organism>